<dbReference type="InterPro" id="IPR051054">
    <property type="entry name" value="SorC_transcr_regulators"/>
</dbReference>
<feature type="domain" description="HTH marR-type" evidence="6">
    <location>
        <begin position="22"/>
        <end position="60"/>
    </location>
</feature>
<dbReference type="InterPro" id="IPR000835">
    <property type="entry name" value="HTH_MarR-typ"/>
</dbReference>
<evidence type="ECO:0000256" key="4">
    <source>
        <dbReference type="ARBA" id="ARBA00023163"/>
    </source>
</evidence>
<organism evidence="7 8">
    <name type="scientific">Aliiruegeria lutimaris</name>
    <dbReference type="NCBI Taxonomy" id="571298"/>
    <lineage>
        <taxon>Bacteria</taxon>
        <taxon>Pseudomonadati</taxon>
        <taxon>Pseudomonadota</taxon>
        <taxon>Alphaproteobacteria</taxon>
        <taxon>Rhodobacterales</taxon>
        <taxon>Roseobacteraceae</taxon>
        <taxon>Aliiruegeria</taxon>
    </lineage>
</organism>
<evidence type="ECO:0000259" key="6">
    <source>
        <dbReference type="Pfam" id="PF12802"/>
    </source>
</evidence>
<proteinExistence type="inferred from homology"/>
<evidence type="ECO:0000313" key="7">
    <source>
        <dbReference type="EMBL" id="SDJ28241.1"/>
    </source>
</evidence>
<gene>
    <name evidence="7" type="ORF">SAMN04488026_10154</name>
</gene>
<reference evidence="7 8" key="1">
    <citation type="submission" date="2016-10" db="EMBL/GenBank/DDBJ databases">
        <authorList>
            <person name="de Groot N.N."/>
        </authorList>
    </citation>
    <scope>NUCLEOTIDE SEQUENCE [LARGE SCALE GENOMIC DNA]</scope>
    <source>
        <strain evidence="7 8">DSM 25294</strain>
    </source>
</reference>
<evidence type="ECO:0000256" key="3">
    <source>
        <dbReference type="ARBA" id="ARBA00023125"/>
    </source>
</evidence>
<dbReference type="Proteomes" id="UP000199382">
    <property type="component" value="Unassembled WGS sequence"/>
</dbReference>
<dbReference type="Gene3D" id="1.10.10.10">
    <property type="entry name" value="Winged helix-like DNA-binding domain superfamily/Winged helix DNA-binding domain"/>
    <property type="match status" value="1"/>
</dbReference>
<dbReference type="STRING" id="571298.SAMN04488026_10154"/>
<keyword evidence="4" id="KW-0804">Transcription</keyword>
<name>A0A1G8SGA6_9RHOB</name>
<dbReference type="PANTHER" id="PTHR34294:SF1">
    <property type="entry name" value="TRANSCRIPTIONAL REGULATOR LSRR"/>
    <property type="match status" value="1"/>
</dbReference>
<dbReference type="Pfam" id="PF04198">
    <property type="entry name" value="Sugar-bind"/>
    <property type="match status" value="1"/>
</dbReference>
<evidence type="ECO:0000313" key="8">
    <source>
        <dbReference type="Proteomes" id="UP000199382"/>
    </source>
</evidence>
<dbReference type="GO" id="GO:0003700">
    <property type="term" value="F:DNA-binding transcription factor activity"/>
    <property type="evidence" value="ECO:0007669"/>
    <property type="project" value="InterPro"/>
</dbReference>
<dbReference type="InterPro" id="IPR007324">
    <property type="entry name" value="Sugar-bd_dom_put"/>
</dbReference>
<dbReference type="Pfam" id="PF12802">
    <property type="entry name" value="MarR_2"/>
    <property type="match status" value="1"/>
</dbReference>
<keyword evidence="8" id="KW-1185">Reference proteome</keyword>
<dbReference type="OrthoDB" id="7065657at2"/>
<dbReference type="EMBL" id="FNEK01000015">
    <property type="protein sequence ID" value="SDJ28241.1"/>
    <property type="molecule type" value="Genomic_DNA"/>
</dbReference>
<accession>A0A1G8SGA6</accession>
<sequence length="320" mass="34686">MNLPKQHDPDATPLDEAARAAWLYYVGGKTQDQIARELGMSRQRAQRLVSRAVSEGLIHFRLEHSLSSCMALEATLKRKYALKLVRVAPGLGAGADPTKSIAPIAAVEIERVLASAEPLVMAVGTGRTLRAAVEQIQTMQCERHKLVSLIGNISPDGSASFYDVIMRLADRVHAAHYPMPLPVFADSPKERDMFHALDPMRRTMELARSANVTFVGVGQMDDTAPIRLDGFITQEELEAMRNAGAAGEIVGWIYDESGRYLNFGSNLRNAGVRVLPPEENMVVAVAAGNNKVPALRAALSGNLINGLVTDEPTAQALLNP</sequence>
<dbReference type="InterPro" id="IPR036388">
    <property type="entry name" value="WH-like_DNA-bd_sf"/>
</dbReference>
<comment type="similarity">
    <text evidence="1">Belongs to the SorC transcriptional regulatory family.</text>
</comment>
<dbReference type="InterPro" id="IPR037171">
    <property type="entry name" value="NagB/RpiA_transferase-like"/>
</dbReference>
<dbReference type="GO" id="GO:0003677">
    <property type="term" value="F:DNA binding"/>
    <property type="evidence" value="ECO:0007669"/>
    <property type="project" value="UniProtKB-KW"/>
</dbReference>
<dbReference type="Gene3D" id="3.40.50.1360">
    <property type="match status" value="1"/>
</dbReference>
<dbReference type="RefSeq" id="WP_093153938.1">
    <property type="nucleotide sequence ID" value="NZ_FNEK01000015.1"/>
</dbReference>
<feature type="domain" description="Sugar-binding" evidence="5">
    <location>
        <begin position="66"/>
        <end position="319"/>
    </location>
</feature>
<dbReference type="SUPFAM" id="SSF100950">
    <property type="entry name" value="NagB/RpiA/CoA transferase-like"/>
    <property type="match status" value="1"/>
</dbReference>
<keyword evidence="3 7" id="KW-0238">DNA-binding</keyword>
<dbReference type="GO" id="GO:0030246">
    <property type="term" value="F:carbohydrate binding"/>
    <property type="evidence" value="ECO:0007669"/>
    <property type="project" value="InterPro"/>
</dbReference>
<evidence type="ECO:0000256" key="2">
    <source>
        <dbReference type="ARBA" id="ARBA00023015"/>
    </source>
</evidence>
<evidence type="ECO:0000256" key="1">
    <source>
        <dbReference type="ARBA" id="ARBA00010466"/>
    </source>
</evidence>
<dbReference type="PANTHER" id="PTHR34294">
    <property type="entry name" value="TRANSCRIPTIONAL REGULATOR-RELATED"/>
    <property type="match status" value="1"/>
</dbReference>
<keyword evidence="2" id="KW-0805">Transcription regulation</keyword>
<dbReference type="AlphaFoldDB" id="A0A1G8SGA6"/>
<protein>
    <submittedName>
        <fullName evidence="7">DNA-binding transcriptional regulator LsrR, DeoR family</fullName>
    </submittedName>
</protein>
<evidence type="ECO:0000259" key="5">
    <source>
        <dbReference type="Pfam" id="PF04198"/>
    </source>
</evidence>